<dbReference type="RefSeq" id="WP_348712090.1">
    <property type="nucleotide sequence ID" value="NZ_CAXIXY010000004.1"/>
</dbReference>
<evidence type="ECO:0000313" key="3">
    <source>
        <dbReference type="Proteomes" id="UP001497416"/>
    </source>
</evidence>
<keyword evidence="3" id="KW-1185">Reference proteome</keyword>
<feature type="transmembrane region" description="Helical" evidence="1">
    <location>
        <begin position="6"/>
        <end position="25"/>
    </location>
</feature>
<keyword evidence="1" id="KW-0472">Membrane</keyword>
<evidence type="ECO:0000256" key="1">
    <source>
        <dbReference type="SAM" id="Phobius"/>
    </source>
</evidence>
<keyword evidence="1" id="KW-1133">Transmembrane helix</keyword>
<keyword evidence="1" id="KW-0812">Transmembrane</keyword>
<reference evidence="2 3" key="1">
    <citation type="submission" date="2024-05" db="EMBL/GenBank/DDBJ databases">
        <authorList>
            <person name="Duchaud E."/>
        </authorList>
    </citation>
    <scope>NUCLEOTIDE SEQUENCE [LARGE SCALE GENOMIC DNA]</scope>
    <source>
        <strain evidence="2">Ena-SAMPLE-TAB-13-05-2024-13:56:06:370-140302</strain>
    </source>
</reference>
<sequence>MENGMIIFLTVIICIITPSLFLYWLTLRKKNHLEKIETDWIRFSKAINNNHIEGIIKYGKEVIWNEHFSMIKLKEMSKLIDEFENKNIVLRKEDELKELKLLIYNKYLDWNIEYPFFG</sequence>
<organism evidence="2 3">
    <name type="scientific">Tenacibaculum platacis</name>
    <dbReference type="NCBI Taxonomy" id="3137852"/>
    <lineage>
        <taxon>Bacteria</taxon>
        <taxon>Pseudomonadati</taxon>
        <taxon>Bacteroidota</taxon>
        <taxon>Flavobacteriia</taxon>
        <taxon>Flavobacteriales</taxon>
        <taxon>Flavobacteriaceae</taxon>
        <taxon>Tenacibaculum</taxon>
    </lineage>
</organism>
<evidence type="ECO:0000313" key="2">
    <source>
        <dbReference type="EMBL" id="CAL2085886.1"/>
    </source>
</evidence>
<accession>A0ABM9P051</accession>
<protein>
    <submittedName>
        <fullName evidence="2">Uncharacterized protein</fullName>
    </submittedName>
</protein>
<name>A0ABM9P051_9FLAO</name>
<comment type="caution">
    <text evidence="2">The sequence shown here is derived from an EMBL/GenBank/DDBJ whole genome shotgun (WGS) entry which is preliminary data.</text>
</comment>
<dbReference type="EMBL" id="CAXIXY010000004">
    <property type="protein sequence ID" value="CAL2085886.1"/>
    <property type="molecule type" value="Genomic_DNA"/>
</dbReference>
<dbReference type="Proteomes" id="UP001497416">
    <property type="component" value="Unassembled WGS sequence"/>
</dbReference>
<gene>
    <name evidence="2" type="ORF">T190607A01A_20548</name>
</gene>
<proteinExistence type="predicted"/>